<keyword evidence="1" id="KW-0472">Membrane</keyword>
<keyword evidence="1" id="KW-1133">Transmembrane helix</keyword>
<proteinExistence type="predicted"/>
<keyword evidence="1" id="KW-0812">Transmembrane</keyword>
<dbReference type="InterPro" id="IPR012495">
    <property type="entry name" value="TadE-like_dom"/>
</dbReference>
<protein>
    <recommendedName>
        <fullName evidence="2">TadE-like domain-containing protein</fullName>
    </recommendedName>
</protein>
<feature type="transmembrane region" description="Helical" evidence="1">
    <location>
        <begin position="12"/>
        <end position="34"/>
    </location>
</feature>
<sequence>MRRHAYGQRGQAMVEALLMLPVLVLVFLGVAWMGKAQYTALALMQASRQTAMSVALGLPVAPAEGIRIQQAADIGDDGWRAGWWGGDARRVWATSQAWVSGTAVWGGFQLARRVGVAAGAGNARDDEDAQRRIGLSTTGWGRVAAGSASLAQMLAPVVEAVDRPWRRPSPSRDWLSAWGDVLPADNGVNDRRTSP</sequence>
<gene>
    <name evidence="3" type="ORF">LMG26788_04611</name>
</gene>
<feature type="domain" description="TadE-like" evidence="2">
    <location>
        <begin position="10"/>
        <end position="51"/>
    </location>
</feature>
<name>A0A6S7EJJ7_9BURK</name>
<evidence type="ECO:0000256" key="1">
    <source>
        <dbReference type="SAM" id="Phobius"/>
    </source>
</evidence>
<keyword evidence="4" id="KW-1185">Reference proteome</keyword>
<dbReference type="Pfam" id="PF07811">
    <property type="entry name" value="TadE"/>
    <property type="match status" value="1"/>
</dbReference>
<evidence type="ECO:0000259" key="2">
    <source>
        <dbReference type="Pfam" id="PF07811"/>
    </source>
</evidence>
<reference evidence="3 4" key="1">
    <citation type="submission" date="2020-04" db="EMBL/GenBank/DDBJ databases">
        <authorList>
            <person name="De Canck E."/>
        </authorList>
    </citation>
    <scope>NUCLEOTIDE SEQUENCE [LARGE SCALE GENOMIC DNA]</scope>
    <source>
        <strain evidence="3 4">LMG 26788</strain>
    </source>
</reference>
<evidence type="ECO:0000313" key="4">
    <source>
        <dbReference type="Proteomes" id="UP000494203"/>
    </source>
</evidence>
<evidence type="ECO:0000313" key="3">
    <source>
        <dbReference type="EMBL" id="CAB3907569.1"/>
    </source>
</evidence>
<dbReference type="Proteomes" id="UP000494203">
    <property type="component" value="Unassembled WGS sequence"/>
</dbReference>
<dbReference type="EMBL" id="CADIKZ010000015">
    <property type="protein sequence ID" value="CAB3907569.1"/>
    <property type="molecule type" value="Genomic_DNA"/>
</dbReference>
<organism evidence="3 4">
    <name type="scientific">Achromobacter pulmonis</name>
    <dbReference type="NCBI Taxonomy" id="1389932"/>
    <lineage>
        <taxon>Bacteria</taxon>
        <taxon>Pseudomonadati</taxon>
        <taxon>Pseudomonadota</taxon>
        <taxon>Betaproteobacteria</taxon>
        <taxon>Burkholderiales</taxon>
        <taxon>Alcaligenaceae</taxon>
        <taxon>Achromobacter</taxon>
    </lineage>
</organism>
<accession>A0A6S7EJJ7</accession>
<dbReference type="AlphaFoldDB" id="A0A6S7EJJ7"/>